<reference evidence="3 4" key="1">
    <citation type="submission" date="2019-09" db="EMBL/GenBank/DDBJ databases">
        <title>Screening of Novel Bioactive Compounds from Soil-Associated.</title>
        <authorList>
            <person name="Gong X."/>
        </authorList>
    </citation>
    <scope>NUCLEOTIDE SEQUENCE [LARGE SCALE GENOMIC DNA]</scope>
    <source>
        <strain evidence="3 4">Gxj-6</strain>
    </source>
</reference>
<name>A0A5J5JV35_9ACTN</name>
<feature type="domain" description="DUF4178" evidence="2">
    <location>
        <begin position="62"/>
        <end position="204"/>
    </location>
</feature>
<gene>
    <name evidence="3" type="ORF">F5972_29010</name>
</gene>
<protein>
    <submittedName>
        <fullName evidence="3">DUF4178 domain-containing protein</fullName>
    </submittedName>
</protein>
<dbReference type="AlphaFoldDB" id="A0A5J5JV35"/>
<feature type="region of interest" description="Disordered" evidence="1">
    <location>
        <begin position="27"/>
        <end position="53"/>
    </location>
</feature>
<accession>A0A5J5JV35</accession>
<dbReference type="InterPro" id="IPR025235">
    <property type="entry name" value="DUF4178"/>
</dbReference>
<comment type="caution">
    <text evidence="3">The sequence shown here is derived from an EMBL/GenBank/DDBJ whole genome shotgun (WGS) entry which is preliminary data.</text>
</comment>
<evidence type="ECO:0000259" key="2">
    <source>
        <dbReference type="Pfam" id="PF13785"/>
    </source>
</evidence>
<dbReference type="EMBL" id="VYTZ01000013">
    <property type="protein sequence ID" value="KAA9375103.1"/>
    <property type="molecule type" value="Genomic_DNA"/>
</dbReference>
<proteinExistence type="predicted"/>
<evidence type="ECO:0000313" key="4">
    <source>
        <dbReference type="Proteomes" id="UP000327011"/>
    </source>
</evidence>
<dbReference type="Pfam" id="PF13785">
    <property type="entry name" value="DUF4178"/>
    <property type="match status" value="1"/>
</dbReference>
<evidence type="ECO:0000256" key="1">
    <source>
        <dbReference type="SAM" id="MobiDB-lite"/>
    </source>
</evidence>
<sequence>MTVIVLGLVTVVVLLGVVTAVVAASRRSRTRQPVRTPPAAPGESPARDLASDPDYFDPRTIKVGDTVYVEAARYRAVGAVHCAVQGEQWTDYLLDEGARRYDNWLSVAERPGPGGEPSHLEVLLWTDVPTQGMVPAKHMLIVDGVEFSPIERGTAAFRSEGRTGLPERGLLDFADYRASDGRLLSFQRVQGGQWEAAYARPLTPGSVRAERLP</sequence>
<keyword evidence="4" id="KW-1185">Reference proteome</keyword>
<dbReference type="Proteomes" id="UP000327011">
    <property type="component" value="Unassembled WGS sequence"/>
</dbReference>
<organism evidence="3 4">
    <name type="scientific">Microbispora cellulosiformans</name>
    <dbReference type="NCBI Taxonomy" id="2614688"/>
    <lineage>
        <taxon>Bacteria</taxon>
        <taxon>Bacillati</taxon>
        <taxon>Actinomycetota</taxon>
        <taxon>Actinomycetes</taxon>
        <taxon>Streptosporangiales</taxon>
        <taxon>Streptosporangiaceae</taxon>
        <taxon>Microbispora</taxon>
    </lineage>
</organism>
<evidence type="ECO:0000313" key="3">
    <source>
        <dbReference type="EMBL" id="KAA9375103.1"/>
    </source>
</evidence>